<dbReference type="OrthoDB" id="191196at2759"/>
<dbReference type="Proteomes" id="UP000002630">
    <property type="component" value="Linkage Group LG17"/>
</dbReference>
<feature type="region of interest" description="Disordered" evidence="2">
    <location>
        <begin position="3253"/>
        <end position="3272"/>
    </location>
</feature>
<organism evidence="4 5">
    <name type="scientific">Ectocarpus siliculosus</name>
    <name type="common">Brown alga</name>
    <name type="synonym">Conferva siliculosa</name>
    <dbReference type="NCBI Taxonomy" id="2880"/>
    <lineage>
        <taxon>Eukaryota</taxon>
        <taxon>Sar</taxon>
        <taxon>Stramenopiles</taxon>
        <taxon>Ochrophyta</taxon>
        <taxon>PX clade</taxon>
        <taxon>Phaeophyceae</taxon>
        <taxon>Ectocarpales</taxon>
        <taxon>Ectocarpaceae</taxon>
        <taxon>Ectocarpus</taxon>
    </lineage>
</organism>
<feature type="compositionally biased region" description="Low complexity" evidence="2">
    <location>
        <begin position="3215"/>
        <end position="3224"/>
    </location>
</feature>
<dbReference type="PANTHER" id="PTHR34935:SF3">
    <property type="entry name" value="PROTEIN TIC110, CHLOROPLASTIC"/>
    <property type="match status" value="1"/>
</dbReference>
<feature type="region of interest" description="Disordered" evidence="2">
    <location>
        <begin position="1555"/>
        <end position="1574"/>
    </location>
</feature>
<feature type="compositionally biased region" description="Basic and acidic residues" evidence="2">
    <location>
        <begin position="3038"/>
        <end position="3070"/>
    </location>
</feature>
<dbReference type="PANTHER" id="PTHR34935">
    <property type="entry name" value="PROTEIN TIC110, CHLOROPLASTIC"/>
    <property type="match status" value="1"/>
</dbReference>
<feature type="compositionally biased region" description="Basic and acidic residues" evidence="2">
    <location>
        <begin position="3262"/>
        <end position="3272"/>
    </location>
</feature>
<feature type="signal peptide" evidence="3">
    <location>
        <begin position="1"/>
        <end position="20"/>
    </location>
</feature>
<feature type="region of interest" description="Disordered" evidence="2">
    <location>
        <begin position="3018"/>
        <end position="3095"/>
    </location>
</feature>
<dbReference type="STRING" id="2880.D7G576"/>
<dbReference type="GO" id="GO:0045037">
    <property type="term" value="P:protein import into chloroplast stroma"/>
    <property type="evidence" value="ECO:0007669"/>
    <property type="project" value="TreeGrafter"/>
</dbReference>
<feature type="compositionally biased region" description="Basic and acidic residues" evidence="2">
    <location>
        <begin position="3173"/>
        <end position="3205"/>
    </location>
</feature>
<dbReference type="InParanoid" id="D7G576"/>
<name>D7G576_ECTSI</name>
<keyword evidence="3" id="KW-0732">Signal</keyword>
<feature type="compositionally biased region" description="Low complexity" evidence="2">
    <location>
        <begin position="3021"/>
        <end position="3037"/>
    </location>
</feature>
<feature type="compositionally biased region" description="Polar residues" evidence="2">
    <location>
        <begin position="3162"/>
        <end position="3172"/>
    </location>
</feature>
<feature type="region of interest" description="Disordered" evidence="2">
    <location>
        <begin position="3122"/>
        <end position="3234"/>
    </location>
</feature>
<dbReference type="InterPro" id="IPR031610">
    <property type="entry name" value="TIC110"/>
</dbReference>
<feature type="compositionally biased region" description="Basic and acidic residues" evidence="2">
    <location>
        <begin position="1169"/>
        <end position="1180"/>
    </location>
</feature>
<dbReference type="OMA" id="ADIGCAR"/>
<dbReference type="EMBL" id="FN648852">
    <property type="protein sequence ID" value="CBJ27230.1"/>
    <property type="molecule type" value="Genomic_DNA"/>
</dbReference>
<dbReference type="EMBL" id="FN649742">
    <property type="protein sequence ID" value="CBJ27230.1"/>
    <property type="molecule type" value="Genomic_DNA"/>
</dbReference>
<feature type="region of interest" description="Disordered" evidence="2">
    <location>
        <begin position="1596"/>
        <end position="1619"/>
    </location>
</feature>
<evidence type="ECO:0000256" key="2">
    <source>
        <dbReference type="SAM" id="MobiDB-lite"/>
    </source>
</evidence>
<evidence type="ECO:0000256" key="3">
    <source>
        <dbReference type="SAM" id="SignalP"/>
    </source>
</evidence>
<evidence type="ECO:0000313" key="5">
    <source>
        <dbReference type="Proteomes" id="UP000002630"/>
    </source>
</evidence>
<keyword evidence="5" id="KW-1185">Reference proteome</keyword>
<sequence length="3272" mass="343761">MIKRATTVLVLSLVCCSGLAPPIGLKRTTTPTQGWTARKHWKSVLRASTPPHGDYDYDYGYNGNDGVDQRTLPPQGEEVDAINVSGDGQAAGAAATAAPGPVAAVTERPAFGTAAEGRDPTHDIRGRAISIGQLFGRTATTTKKTKRVSGPKKQQQSGTRPPGLVWRAGVKGMVPLATAIGLSVTPSRYLAVRAAGGAVLAIAANVLRQAVVATRKRQAPDALLELVRKEGAGNVTREQLMDLAEKYFVKGPELWGSSRLIYSSVLADTVAEHEPNTEDLGRLVMLKWTLGLSSQEVASCHHKVVEDAVSSVGAPVSMDKMLYLSERMFYQEGTTDEGYLDECARLRSQLGGMSQVDLLRKVTQYAAPCYQSVLEDVTSRPESFSGEVLLRTRRRLGVSEVVAGGMHLDIYQSAIQRLLDTNGRLDDRDRLWLSRLRGIMSVSQFEGERALESVTAPVYREAIQAAFAEAVGLQRGEPGVDALRAKLRSRQADLQLTMAAADAVVKETIRKLALRSLEVALVAMRNGGGGGPGGSPESYVLRSMTEVFQLREAVSLLVQNTPDADCSRYFTGVLVGSPSLRLAESEKRAIFRIQLEHALEDAHLDEDDKGTLAELGSMLQLAEADVRQIHVSVVNPLLSRRLAETIERKDFTAQDVAKLQQDLTVPADTFLDTCMEAYHAKLTNLLEEGEKSRGPPVSGVISDISDTDKAALDSAAEALGLSKEQLYTIHDITCGPVLKAAALELLTAVAEAEVDEGDGQQPETVAMALKTSRDRLGMSKDGARAAFVGAFFEVVAPNIQEVSVAIEALKDARKGMPKAMPATAFSSASPLLVNSGGGAMDDVTTPALADCDGSAVGEQSVAAVAKPRNGEGLGHAEELGMRADEIMGRVLRLASLCERAGASKELEVVLRASTTGRSDPLYSEGVGQAVGSKPALSVYTFFLEEAFSPRRDSLATDDPVLQKRDSLALALGLSKARTIDVHRGVSSRLYLDFLHGKLERKWALGAVDTASLKAIEEVLGMTGVVCEELMARGTKSFVRRRVEEERDPAVARAMLETRAGTTAARRTTRRGVLAATGGLGLGLGREGCRPGGVSLVMSAGGVETRGFNGEGSASGGGCLGGLGEGCGGLTVGAEGVFPVEIGFITGELDDDGVGAADKGMVAGREMGKRVREAAQDKSPRDAAGTTMRPEGQSDEEASVLSFLKVLRGRRGVGEGADDASGLGSWAADFGLFVGEDGTALDGTSSGEVESDFVGWGASFEDYAWMGLGVEEEGEAGRDGEAAAADFGSAAPEPTTSAHAMKAPTVEDEEDYLKTWKGEGVVTEDKDERETGIVAEDTKVAGARSTVRLFAGRMNATLNGQADLDAAGLPRAGGNGKRDSSSGFLAALASLSSNREPAKLKAAVRAAGGELYSLTDRLSILSSALGKHPLAAPGKGAASVAAALEEVASLRRALKAGEYSRFSGRPEEVRRAVKAAERLVRDAERAVGKDIAVLDNAASREATALAEISACREKLEAARARLRSADTLNIKALPVLWGALGKVQASVDVCAERLRQSSSTPLQGGRAASGAKAGEPSLATCKAKVRAVVAKVDAACAKRRQHEQPHRPKGGTQDETSRRAGDRWLMQARALRRAMLGPEGIGRRRGTTGGNQLQEALDKLDAALAEADRLRADTGILGSPQGGAAYEKAARGASHAAEELQRAAETVASEHGTRLDRARALVSMALGEVTEMEADATDCGLVGSPGVPEALGNARRGLERMYGTLQKEERAGVSDQSRVETLVASGSLESALRGVDTARAAVTLARRIEGAEAEARAIIDKERARVDDLSLQAQALGLLGRPAVARAVNACREAGTAAGRRDSRGRQVSPEECEALAQDFLSAARLARGATERAQETIKHEREAAAVNDGSRCRAKERLESSKAALAVLHGRVDRLATSAEQRRASLERMRVLTASWKFGGADGKELRRPIPPESLERSASRATAEAKKGLDAVEKEAEASGDATGLDKRVESSLQRLTVAEAAVAAAEVRGRRRGNAVLALERAAARTEAVIADAEAAKVARRSAVVGSLTAAVREVRVALCVAVGSAADDELGPRDIEHDDAVLAAAGLAEQAAEAAGNRVARERAAAEREEEERQERCAELWSAARRLEGLDTDSVVADDPEAAAMVLEARSEAVNVLMALEAAEDPSDLLDSAQAALEKASLVEENLVETQRTVCCFDDAASFLEQAEGLVEEAQATIKARDVPAASRAAFQEALERYESVLSVAAGSSDGADAFLERCTAAFAAARGVDRAAVRANRRVRAHKERLRRELNRLDRPAAALLALDLSELTETSGTVSFREVAQGVRDALSAVNSARTEVEESSKERSEAQEAVLADRVDSAVQAAATAEREFREAREVVRRMNRGWQQLAGPEAALARTREDIAVLPHAGVVSELCEGALQGAEDSLAAARAGVAAIGRGGRAVVGDVEAKVEEAKLKTTRVQSAASQRQMLRSALETSGDSIAEAQAGLEAELKGRSPQDSISTAQAGLMGRKGDPMSEALRACAAAEEAASVARECLERPLSAESFRAGTGDAAKEAERAVDAAQTAAAEAEQAAARLVERLGQIRGIRAKLRSLLAQSEARFRRASAALADAGVVDSKREAVRVASAALARARDRLRSSLGSGYLAADGGRSGGGRDDGGRGTGSLARDEEAVSEATGFVEALELIASRGAKTSPSPAERAKSGSSGETGHESMDALALALQWGDALRAQVAELQLGGDPAVAQALEETGKAAVAAERLWSPGERREGSGAEGRAAVEGLAAQLGELERFAEEAAEKRRTREAERGAAARRLDRLTATFNSLQETVNSAGEPLLASLTDAALSAAHDAITAASATANAGVGLGDGKAVSSARESTLADAVQAAAVAVAQAEATVTRARERAPQVSAERVRALQTLVGLAETLSEAGEQLASSSAERGLPSSREAAAAISQAQAGLSRARAAAQADGGAWMSGAAAITDVVAEAGELVRRAKRAADGPAAAAAAVPRAGRPASRGEDTVAAEAEARAWYEEEVKGGAKTTDRPNRSDVGGVEDQSSSPGTTDARKARIGFSKKGEGAQTYLPLWMRLQKKLWDTGAAERDGVGGSDDLGRREAASRDDTSPRPRDNPASPPPATATNVQRDTPPSGSKESRLEAGSDKWRRKEEERLGAEVKRLRAEAARLRARRDRSDANGAQGSQISGAGGAGERRGFKQAAEALAEDMVKDFATRAKKVAQQRDSNRASDSGKE</sequence>
<feature type="region of interest" description="Disordered" evidence="2">
    <location>
        <begin position="2673"/>
        <end position="2698"/>
    </location>
</feature>
<evidence type="ECO:0000313" key="4">
    <source>
        <dbReference type="EMBL" id="CBJ27230.1"/>
    </source>
</evidence>
<keyword evidence="1" id="KW-0175">Coiled coil</keyword>
<reference evidence="4 5" key="1">
    <citation type="journal article" date="2010" name="Nature">
        <title>The Ectocarpus genome and the independent evolution of multicellularity in brown algae.</title>
        <authorList>
            <person name="Cock J.M."/>
            <person name="Sterck L."/>
            <person name="Rouze P."/>
            <person name="Scornet D."/>
            <person name="Allen A.E."/>
            <person name="Amoutzias G."/>
            <person name="Anthouard V."/>
            <person name="Artiguenave F."/>
            <person name="Aury J.M."/>
            <person name="Badger J.H."/>
            <person name="Beszteri B."/>
            <person name="Billiau K."/>
            <person name="Bonnet E."/>
            <person name="Bothwell J.H."/>
            <person name="Bowler C."/>
            <person name="Boyen C."/>
            <person name="Brownlee C."/>
            <person name="Carrano C.J."/>
            <person name="Charrier B."/>
            <person name="Cho G.Y."/>
            <person name="Coelho S.M."/>
            <person name="Collen J."/>
            <person name="Corre E."/>
            <person name="Da Silva C."/>
            <person name="Delage L."/>
            <person name="Delaroque N."/>
            <person name="Dittami S.M."/>
            <person name="Doulbeau S."/>
            <person name="Elias M."/>
            <person name="Farnham G."/>
            <person name="Gachon C.M."/>
            <person name="Gschloessl B."/>
            <person name="Heesch S."/>
            <person name="Jabbari K."/>
            <person name="Jubin C."/>
            <person name="Kawai H."/>
            <person name="Kimura K."/>
            <person name="Kloareg B."/>
            <person name="Kupper F.C."/>
            <person name="Lang D."/>
            <person name="Le Bail A."/>
            <person name="Leblanc C."/>
            <person name="Lerouge P."/>
            <person name="Lohr M."/>
            <person name="Lopez P.J."/>
            <person name="Martens C."/>
            <person name="Maumus F."/>
            <person name="Michel G."/>
            <person name="Miranda-Saavedra D."/>
            <person name="Morales J."/>
            <person name="Moreau H."/>
            <person name="Motomura T."/>
            <person name="Nagasato C."/>
            <person name="Napoli C.A."/>
            <person name="Nelson D.R."/>
            <person name="Nyvall-Collen P."/>
            <person name="Peters A.F."/>
            <person name="Pommier C."/>
            <person name="Potin P."/>
            <person name="Poulain J."/>
            <person name="Quesneville H."/>
            <person name="Read B."/>
            <person name="Rensing S.A."/>
            <person name="Ritter A."/>
            <person name="Rousvoal S."/>
            <person name="Samanta M."/>
            <person name="Samson G."/>
            <person name="Schroeder D.C."/>
            <person name="Segurens B."/>
            <person name="Strittmatter M."/>
            <person name="Tonon T."/>
            <person name="Tregear J.W."/>
            <person name="Valentin K."/>
            <person name="von Dassow P."/>
            <person name="Yamagishi T."/>
            <person name="Van de Peer Y."/>
            <person name="Wincker P."/>
        </authorList>
    </citation>
    <scope>NUCLEOTIDE SEQUENCE [LARGE SCALE GENOMIC DNA]</scope>
    <source>
        <strain evidence="5">Ec32 / CCAP1310/4</strain>
    </source>
</reference>
<feature type="region of interest" description="Disordered" evidence="2">
    <location>
        <begin position="1169"/>
        <end position="1195"/>
    </location>
</feature>
<dbReference type="GO" id="GO:0061927">
    <property type="term" value="C:TOC-TIC supercomplex I"/>
    <property type="evidence" value="ECO:0007669"/>
    <property type="project" value="TreeGrafter"/>
</dbReference>
<feature type="region of interest" description="Disordered" evidence="2">
    <location>
        <begin position="2716"/>
        <end position="2738"/>
    </location>
</feature>
<accession>D7G576</accession>
<proteinExistence type="predicted"/>
<feature type="compositionally biased region" description="Basic and acidic residues" evidence="2">
    <location>
        <begin position="3122"/>
        <end position="3150"/>
    </location>
</feature>
<feature type="region of interest" description="Disordered" evidence="2">
    <location>
        <begin position="140"/>
        <end position="164"/>
    </location>
</feature>
<gene>
    <name evidence="4" type="ORF">Esi_0063_0035</name>
</gene>
<feature type="coiled-coil region" evidence="1">
    <location>
        <begin position="2579"/>
        <end position="2606"/>
    </location>
</feature>
<feature type="chain" id="PRO_5003096062" evidence="3">
    <location>
        <begin position="21"/>
        <end position="3272"/>
    </location>
</feature>
<evidence type="ECO:0000256" key="1">
    <source>
        <dbReference type="SAM" id="Coils"/>
    </source>
</evidence>
<feature type="region of interest" description="Disordered" evidence="2">
    <location>
        <begin position="1286"/>
        <end position="1305"/>
    </location>
</feature>
<protein>
    <submittedName>
        <fullName evidence="4">Uncharacterized protein</fullName>
    </submittedName>
</protein>